<dbReference type="SUPFAM" id="SSF46689">
    <property type="entry name" value="Homeodomain-like"/>
    <property type="match status" value="1"/>
</dbReference>
<sequence length="251" mass="27126">MTASAPADRRLPRGRHGIPRETVVQDQRDRILAAMADAMAAHGYVGTSVAAVLKRAGVSRETFYEQFRSKEDCFEAAYERAVELLIARMQDALPPVPDRSAGTGTGGSDSARNPARRPDAPAGPPIGALLDAYLDGLASEPAYARLFLVEVYAAGPKAIARRAELQESFVSLVADILDARTDQQRFACRTMVAALSAMVTAHVAADDLDGLRELREPMLELVRRSGDLFGGVPADPGALDRTDPREHFDPW</sequence>
<accession>A0A2S6AF76</accession>
<feature type="region of interest" description="Disordered" evidence="5">
    <location>
        <begin position="95"/>
        <end position="121"/>
    </location>
</feature>
<dbReference type="InterPro" id="IPR001647">
    <property type="entry name" value="HTH_TetR"/>
</dbReference>
<feature type="domain" description="HTH tetR-type" evidence="6">
    <location>
        <begin position="25"/>
        <end position="85"/>
    </location>
</feature>
<evidence type="ECO:0000259" key="6">
    <source>
        <dbReference type="PROSITE" id="PS50977"/>
    </source>
</evidence>
<dbReference type="Gene3D" id="1.10.357.10">
    <property type="entry name" value="Tetracycline Repressor, domain 2"/>
    <property type="match status" value="2"/>
</dbReference>
<feature type="compositionally biased region" description="Low complexity" evidence="5">
    <location>
        <begin position="98"/>
        <end position="112"/>
    </location>
</feature>
<dbReference type="GO" id="GO:0000976">
    <property type="term" value="F:transcription cis-regulatory region binding"/>
    <property type="evidence" value="ECO:0007669"/>
    <property type="project" value="TreeGrafter"/>
</dbReference>
<dbReference type="Pfam" id="PF00440">
    <property type="entry name" value="TetR_N"/>
    <property type="match status" value="1"/>
</dbReference>
<keyword evidence="2 4" id="KW-0238">DNA-binding</keyword>
<dbReference type="EMBL" id="PSZD01000001">
    <property type="protein sequence ID" value="PPJ33055.1"/>
    <property type="molecule type" value="Genomic_DNA"/>
</dbReference>
<dbReference type="SUPFAM" id="SSF48498">
    <property type="entry name" value="Tetracyclin repressor-like, C-terminal domain"/>
    <property type="match status" value="1"/>
</dbReference>
<keyword evidence="3" id="KW-0804">Transcription</keyword>
<evidence type="ECO:0000256" key="5">
    <source>
        <dbReference type="SAM" id="MobiDB-lite"/>
    </source>
</evidence>
<dbReference type="PANTHER" id="PTHR30055:SF238">
    <property type="entry name" value="MYCOFACTOCIN BIOSYNTHESIS TRANSCRIPTIONAL REGULATOR MFTR-RELATED"/>
    <property type="match status" value="1"/>
</dbReference>
<evidence type="ECO:0000256" key="1">
    <source>
        <dbReference type="ARBA" id="ARBA00023015"/>
    </source>
</evidence>
<protein>
    <submittedName>
        <fullName evidence="7">TetR/AcrR family transcriptional regulator</fullName>
    </submittedName>
</protein>
<dbReference type="Proteomes" id="UP000238356">
    <property type="component" value="Unassembled WGS sequence"/>
</dbReference>
<dbReference type="InterPro" id="IPR009057">
    <property type="entry name" value="Homeodomain-like_sf"/>
</dbReference>
<reference evidence="7 8" key="1">
    <citation type="submission" date="2018-02" db="EMBL/GenBank/DDBJ databases">
        <title>8 Nocardia nova and 1 Nocardia cyriacigeorgica strain used for evolution to TMP-SMX.</title>
        <authorList>
            <person name="Mehta H."/>
            <person name="Weng J."/>
            <person name="Shamoo Y."/>
        </authorList>
    </citation>
    <scope>NUCLEOTIDE SEQUENCE [LARGE SCALE GENOMIC DNA]</scope>
    <source>
        <strain evidence="7 8">BAA2227</strain>
    </source>
</reference>
<dbReference type="InterPro" id="IPR036271">
    <property type="entry name" value="Tet_transcr_reg_TetR-rel_C_sf"/>
</dbReference>
<dbReference type="InterPro" id="IPR050109">
    <property type="entry name" value="HTH-type_TetR-like_transc_reg"/>
</dbReference>
<name>A0A2S6AF76_9NOCA</name>
<keyword evidence="8" id="KW-1185">Reference proteome</keyword>
<dbReference type="GO" id="GO:0003700">
    <property type="term" value="F:DNA-binding transcription factor activity"/>
    <property type="evidence" value="ECO:0007669"/>
    <property type="project" value="TreeGrafter"/>
</dbReference>
<evidence type="ECO:0000256" key="4">
    <source>
        <dbReference type="PROSITE-ProRule" id="PRU00335"/>
    </source>
</evidence>
<organism evidence="7 8">
    <name type="scientific">Nocardia nova</name>
    <dbReference type="NCBI Taxonomy" id="37330"/>
    <lineage>
        <taxon>Bacteria</taxon>
        <taxon>Bacillati</taxon>
        <taxon>Actinomycetota</taxon>
        <taxon>Actinomycetes</taxon>
        <taxon>Mycobacteriales</taxon>
        <taxon>Nocardiaceae</taxon>
        <taxon>Nocardia</taxon>
    </lineage>
</organism>
<comment type="caution">
    <text evidence="7">The sequence shown here is derived from an EMBL/GenBank/DDBJ whole genome shotgun (WGS) entry which is preliminary data.</text>
</comment>
<proteinExistence type="predicted"/>
<keyword evidence="1" id="KW-0805">Transcription regulation</keyword>
<dbReference type="PANTHER" id="PTHR30055">
    <property type="entry name" value="HTH-TYPE TRANSCRIPTIONAL REGULATOR RUTR"/>
    <property type="match status" value="1"/>
</dbReference>
<gene>
    <name evidence="7" type="ORF">C5F51_01770</name>
</gene>
<evidence type="ECO:0000256" key="3">
    <source>
        <dbReference type="ARBA" id="ARBA00023163"/>
    </source>
</evidence>
<dbReference type="PRINTS" id="PR00455">
    <property type="entry name" value="HTHTETR"/>
</dbReference>
<dbReference type="PROSITE" id="PS50977">
    <property type="entry name" value="HTH_TETR_2"/>
    <property type="match status" value="1"/>
</dbReference>
<evidence type="ECO:0000313" key="8">
    <source>
        <dbReference type="Proteomes" id="UP000238356"/>
    </source>
</evidence>
<dbReference type="AlphaFoldDB" id="A0A2S6AF76"/>
<evidence type="ECO:0000313" key="7">
    <source>
        <dbReference type="EMBL" id="PPJ33055.1"/>
    </source>
</evidence>
<dbReference type="RefSeq" id="WP_104362377.1">
    <property type="nucleotide sequence ID" value="NZ_PSYZ01000004.1"/>
</dbReference>
<feature type="DNA-binding region" description="H-T-H motif" evidence="4">
    <location>
        <begin position="48"/>
        <end position="67"/>
    </location>
</feature>
<evidence type="ECO:0000256" key="2">
    <source>
        <dbReference type="ARBA" id="ARBA00023125"/>
    </source>
</evidence>